<evidence type="ECO:0000256" key="2">
    <source>
        <dbReference type="ARBA" id="ARBA00017846"/>
    </source>
</evidence>
<evidence type="ECO:0000256" key="6">
    <source>
        <dbReference type="ARBA" id="ARBA00022806"/>
    </source>
</evidence>
<proteinExistence type="inferred from homology"/>
<dbReference type="Pfam" id="PF00271">
    <property type="entry name" value="Helicase_C"/>
    <property type="match status" value="1"/>
</dbReference>
<gene>
    <name evidence="18" type="ORF">COS77_01310</name>
</gene>
<dbReference type="CDD" id="cd04488">
    <property type="entry name" value="RecG_wedge_OBF"/>
    <property type="match status" value="1"/>
</dbReference>
<protein>
    <recommendedName>
        <fullName evidence="2 15">ATP-dependent DNA helicase RecG</fullName>
        <ecNumber evidence="13 15">5.6.2.4</ecNumber>
    </recommendedName>
</protein>
<keyword evidence="10 15" id="KW-0234">DNA repair</keyword>
<dbReference type="GO" id="GO:0016887">
    <property type="term" value="F:ATP hydrolysis activity"/>
    <property type="evidence" value="ECO:0007669"/>
    <property type="project" value="RHEA"/>
</dbReference>
<dbReference type="NCBIfam" id="TIGR00643">
    <property type="entry name" value="recG"/>
    <property type="match status" value="1"/>
</dbReference>
<dbReference type="GO" id="GO:0003677">
    <property type="term" value="F:DNA binding"/>
    <property type="evidence" value="ECO:0007669"/>
    <property type="project" value="UniProtKB-KW"/>
</dbReference>
<comment type="catalytic activity">
    <reaction evidence="12 15">
        <text>Couples ATP hydrolysis with the unwinding of duplex DNA by translocating in the 3'-5' direction.</text>
        <dbReference type="EC" id="5.6.2.4"/>
    </reaction>
</comment>
<evidence type="ECO:0000313" key="19">
    <source>
        <dbReference type="Proteomes" id="UP000229001"/>
    </source>
</evidence>
<name>A0A2M7AV57_9BACT</name>
<dbReference type="Pfam" id="PF00270">
    <property type="entry name" value="DEAD"/>
    <property type="match status" value="1"/>
</dbReference>
<feature type="domain" description="Helicase ATP-binding" evidence="16">
    <location>
        <begin position="290"/>
        <end position="459"/>
    </location>
</feature>
<evidence type="ECO:0000259" key="16">
    <source>
        <dbReference type="PROSITE" id="PS51192"/>
    </source>
</evidence>
<evidence type="ECO:0000256" key="7">
    <source>
        <dbReference type="ARBA" id="ARBA00022840"/>
    </source>
</evidence>
<evidence type="ECO:0000256" key="3">
    <source>
        <dbReference type="ARBA" id="ARBA00022741"/>
    </source>
</evidence>
<keyword evidence="7 15" id="KW-0067">ATP-binding</keyword>
<dbReference type="Gene3D" id="3.40.50.300">
    <property type="entry name" value="P-loop containing nucleotide triphosphate hydrolases"/>
    <property type="match status" value="2"/>
</dbReference>
<sequence length="707" mass="80588">MKHVTKKNPIENLPATSSITIRKFKSLGIDTYFDLLNYFPSRYEDYSIISKINQIQVGEIVTVIGKILEVKNQYTRSRITIQKVVITDDTGIVEINWFNQPYLIRILKVGVIISVAGLVKQFGAKIMIEPKEYEIINFDVSIHRSILKHTGRIIPVYSEKKGLSTKTIRDKIFNVLTSIETQNLASLQDPLPTKIISFNNLIAEDEAYRQIHFPDSFDLANKARKRIAFDELFNLQLANNLIKKEWQKEKVGNRFNVETQDFASLQKFISSLPFKLTGDQNKVIKEIINDLKKNTPMNRFLQGDVGSGKTIVASIACYLSFLNGYQSIIMAPTEILAQQHYQSISSLFKNNKSNLKFKIPNVKLITGSTKMTKVETQNFASLQKNQYDIIIGTHALLSKKIKFNKVGIVVIDEQHRFGVEQRALLKEKSLNPHILTMTATPIPRTVALTLYGELDLSYITEMPKGRQIIKTFLVPKEKRSKGYDWIKSQITNNRSQVFIVCPLIEESENETMKSLKAVTVEYEKLTKVFSNFKLGLIHGKLKSSEKNQIMDDFKHRKIDILVSTPVVEVGIDIPDATIMIIEGADRFGLASLHQLRGRVGRSDRQSYCFLFTENTSEKTISRLNFFCKNNLGTKLAEFDLNNRGAGNIFGTEQHGFVNLKIANLADFELISKTKKAVEYFVGHYDIKDWKGLEGRIKGYQGKRILSD</sequence>
<feature type="domain" description="Helicase C-terminal" evidence="17">
    <location>
        <begin position="478"/>
        <end position="646"/>
    </location>
</feature>
<dbReference type="PROSITE" id="PS51194">
    <property type="entry name" value="HELICASE_CTER"/>
    <property type="match status" value="1"/>
</dbReference>
<dbReference type="InterPro" id="IPR014001">
    <property type="entry name" value="Helicase_ATP-bd"/>
</dbReference>
<evidence type="ECO:0000256" key="5">
    <source>
        <dbReference type="ARBA" id="ARBA00022801"/>
    </source>
</evidence>
<keyword evidence="4 15" id="KW-0227">DNA damage</keyword>
<keyword evidence="9 15" id="KW-0233">DNA recombination</keyword>
<dbReference type="InterPro" id="IPR004609">
    <property type="entry name" value="ATP-dep_DNA_helicase_RecG"/>
</dbReference>
<dbReference type="GO" id="GO:0006310">
    <property type="term" value="P:DNA recombination"/>
    <property type="evidence" value="ECO:0007669"/>
    <property type="project" value="UniProtKB-UniRule"/>
</dbReference>
<comment type="catalytic activity">
    <reaction evidence="14 15">
        <text>ATP + H2O = ADP + phosphate + H(+)</text>
        <dbReference type="Rhea" id="RHEA:13065"/>
        <dbReference type="ChEBI" id="CHEBI:15377"/>
        <dbReference type="ChEBI" id="CHEBI:15378"/>
        <dbReference type="ChEBI" id="CHEBI:30616"/>
        <dbReference type="ChEBI" id="CHEBI:43474"/>
        <dbReference type="ChEBI" id="CHEBI:456216"/>
        <dbReference type="EC" id="5.6.2.4"/>
    </reaction>
</comment>
<dbReference type="SUPFAM" id="SSF52540">
    <property type="entry name" value="P-loop containing nucleoside triphosphate hydrolases"/>
    <property type="match status" value="2"/>
</dbReference>
<dbReference type="NCBIfam" id="NF008165">
    <property type="entry name" value="PRK10917.1-3"/>
    <property type="match status" value="1"/>
</dbReference>
<evidence type="ECO:0000259" key="17">
    <source>
        <dbReference type="PROSITE" id="PS51194"/>
    </source>
</evidence>
<dbReference type="InterPro" id="IPR011545">
    <property type="entry name" value="DEAD/DEAH_box_helicase_dom"/>
</dbReference>
<dbReference type="NCBIfam" id="NF008168">
    <property type="entry name" value="PRK10917.2-2"/>
    <property type="match status" value="1"/>
</dbReference>
<evidence type="ECO:0000256" key="8">
    <source>
        <dbReference type="ARBA" id="ARBA00023125"/>
    </source>
</evidence>
<keyword evidence="8" id="KW-0238">DNA-binding</keyword>
<dbReference type="Pfam" id="PF17191">
    <property type="entry name" value="RecG_wedge"/>
    <property type="match status" value="1"/>
</dbReference>
<dbReference type="InterPro" id="IPR001650">
    <property type="entry name" value="Helicase_C-like"/>
</dbReference>
<dbReference type="SMART" id="SM00487">
    <property type="entry name" value="DEXDc"/>
    <property type="match status" value="1"/>
</dbReference>
<dbReference type="SMART" id="SM00490">
    <property type="entry name" value="HELICc"/>
    <property type="match status" value="1"/>
</dbReference>
<dbReference type="Gene3D" id="2.40.50.140">
    <property type="entry name" value="Nucleic acid-binding proteins"/>
    <property type="match status" value="1"/>
</dbReference>
<evidence type="ECO:0000256" key="14">
    <source>
        <dbReference type="ARBA" id="ARBA00048988"/>
    </source>
</evidence>
<evidence type="ECO:0000256" key="15">
    <source>
        <dbReference type="RuleBase" id="RU363016"/>
    </source>
</evidence>
<dbReference type="InterPro" id="IPR033454">
    <property type="entry name" value="RecG_wedge"/>
</dbReference>
<keyword evidence="11" id="KW-0413">Isomerase</keyword>
<evidence type="ECO:0000256" key="1">
    <source>
        <dbReference type="ARBA" id="ARBA00007504"/>
    </source>
</evidence>
<dbReference type="InterPro" id="IPR012340">
    <property type="entry name" value="NA-bd_OB-fold"/>
</dbReference>
<dbReference type="GO" id="GO:0005524">
    <property type="term" value="F:ATP binding"/>
    <property type="evidence" value="ECO:0007669"/>
    <property type="project" value="UniProtKB-KW"/>
</dbReference>
<dbReference type="EMBL" id="PEVZ01000019">
    <property type="protein sequence ID" value="PIU74476.1"/>
    <property type="molecule type" value="Genomic_DNA"/>
</dbReference>
<dbReference type="EC" id="5.6.2.4" evidence="13 15"/>
<reference evidence="19" key="1">
    <citation type="submission" date="2017-09" db="EMBL/GenBank/DDBJ databases">
        <title>Depth-based differentiation of microbial function through sediment-hosted aquifers and enrichment of novel symbionts in the deep terrestrial subsurface.</title>
        <authorList>
            <person name="Probst A.J."/>
            <person name="Ladd B."/>
            <person name="Jarett J.K."/>
            <person name="Geller-Mcgrath D.E."/>
            <person name="Sieber C.M.K."/>
            <person name="Emerson J.B."/>
            <person name="Anantharaman K."/>
            <person name="Thomas B.C."/>
            <person name="Malmstrom R."/>
            <person name="Stieglmeier M."/>
            <person name="Klingl A."/>
            <person name="Woyke T."/>
            <person name="Ryan C.M."/>
            <person name="Banfield J.F."/>
        </authorList>
    </citation>
    <scope>NUCLEOTIDE SEQUENCE [LARGE SCALE GENOMIC DNA]</scope>
</reference>
<comment type="similarity">
    <text evidence="1 15">Belongs to the helicase family. RecG subfamily.</text>
</comment>
<dbReference type="PROSITE" id="PS51192">
    <property type="entry name" value="HELICASE_ATP_BIND_1"/>
    <property type="match status" value="1"/>
</dbReference>
<dbReference type="InterPro" id="IPR047112">
    <property type="entry name" value="RecG/Mfd"/>
</dbReference>
<evidence type="ECO:0000256" key="13">
    <source>
        <dbReference type="ARBA" id="ARBA00034808"/>
    </source>
</evidence>
<dbReference type="AlphaFoldDB" id="A0A2M7AV57"/>
<evidence type="ECO:0000256" key="10">
    <source>
        <dbReference type="ARBA" id="ARBA00023204"/>
    </source>
</evidence>
<organism evidence="18 19">
    <name type="scientific">Candidatus Roizmanbacteria bacterium CG06_land_8_20_14_3_00_34_14</name>
    <dbReference type="NCBI Taxonomy" id="1974848"/>
    <lineage>
        <taxon>Bacteria</taxon>
        <taxon>Candidatus Roizmaniibacteriota</taxon>
    </lineage>
</organism>
<keyword evidence="3 15" id="KW-0547">Nucleotide-binding</keyword>
<keyword evidence="5 15" id="KW-0378">Hydrolase</keyword>
<keyword evidence="6 15" id="KW-0347">Helicase</keyword>
<dbReference type="GO" id="GO:0043138">
    <property type="term" value="F:3'-5' DNA helicase activity"/>
    <property type="evidence" value="ECO:0007669"/>
    <property type="project" value="UniProtKB-EC"/>
</dbReference>
<evidence type="ECO:0000256" key="9">
    <source>
        <dbReference type="ARBA" id="ARBA00023172"/>
    </source>
</evidence>
<evidence type="ECO:0000256" key="4">
    <source>
        <dbReference type="ARBA" id="ARBA00022763"/>
    </source>
</evidence>
<evidence type="ECO:0000256" key="11">
    <source>
        <dbReference type="ARBA" id="ARBA00023235"/>
    </source>
</evidence>
<comment type="caution">
    <text evidence="18">The sequence shown here is derived from an EMBL/GenBank/DDBJ whole genome shotgun (WGS) entry which is preliminary data.</text>
</comment>
<dbReference type="Proteomes" id="UP000229001">
    <property type="component" value="Unassembled WGS sequence"/>
</dbReference>
<dbReference type="GO" id="GO:0006281">
    <property type="term" value="P:DNA repair"/>
    <property type="evidence" value="ECO:0007669"/>
    <property type="project" value="UniProtKB-UniRule"/>
</dbReference>
<dbReference type="CDD" id="cd17992">
    <property type="entry name" value="DEXHc_RecG"/>
    <property type="match status" value="1"/>
</dbReference>
<dbReference type="InterPro" id="IPR027417">
    <property type="entry name" value="P-loop_NTPase"/>
</dbReference>
<dbReference type="SUPFAM" id="SSF50249">
    <property type="entry name" value="Nucleic acid-binding proteins"/>
    <property type="match status" value="1"/>
</dbReference>
<comment type="function">
    <text evidence="15">Plays a critical role in recombination and DNA repair. Helps process Holliday junction intermediates to mature products by catalyzing branch migration. Has replication fork regression activity, unwinds stalled or blocked replication forks to make a HJ that can be resolved. Has a DNA unwinding activity characteristic of a DNA helicase with 3'-5' polarity.</text>
</comment>
<dbReference type="PANTHER" id="PTHR47964">
    <property type="entry name" value="ATP-DEPENDENT DNA HELICASE HOMOLOG RECG, CHLOROPLASTIC"/>
    <property type="match status" value="1"/>
</dbReference>
<evidence type="ECO:0000256" key="12">
    <source>
        <dbReference type="ARBA" id="ARBA00034617"/>
    </source>
</evidence>
<accession>A0A2M7AV57</accession>
<dbReference type="PANTHER" id="PTHR47964:SF1">
    <property type="entry name" value="ATP-DEPENDENT DNA HELICASE HOMOLOG RECG, CHLOROPLASTIC"/>
    <property type="match status" value="1"/>
</dbReference>
<evidence type="ECO:0000313" key="18">
    <source>
        <dbReference type="EMBL" id="PIU74476.1"/>
    </source>
</evidence>